<feature type="region of interest" description="Disordered" evidence="1">
    <location>
        <begin position="349"/>
        <end position="393"/>
    </location>
</feature>
<dbReference type="Proteomes" id="UP000004814">
    <property type="component" value="Unassembled WGS sequence"/>
</dbReference>
<gene>
    <name evidence="2" type="ORF">BamMEX5DRAFT_6294</name>
</gene>
<feature type="region of interest" description="Disordered" evidence="1">
    <location>
        <begin position="545"/>
        <end position="649"/>
    </location>
</feature>
<feature type="region of interest" description="Disordered" evidence="1">
    <location>
        <begin position="162"/>
        <end position="324"/>
    </location>
</feature>
<feature type="compositionally biased region" description="Basic residues" evidence="1">
    <location>
        <begin position="194"/>
        <end position="204"/>
    </location>
</feature>
<evidence type="ECO:0000313" key="2">
    <source>
        <dbReference type="EMBL" id="EDT37927.1"/>
    </source>
</evidence>
<feature type="compositionally biased region" description="Basic residues" evidence="1">
    <location>
        <begin position="556"/>
        <end position="570"/>
    </location>
</feature>
<sequence length="830" mass="91040">MSLRRFSRRCRSVRSGIFPDHAARSGRDGPAAAPVARSQSRSAGARRHSGRQSQGQPDRRLRRHHHQRLRESAASQRRRQRHRRLFLHRQSAQHGGRPHLLRARCAGAEHGDRHRLLVVAHRDPYRQPESAQRRVRSRDRGRRQPDPVAGQLHRCLAHAGARAGRPLQDLRRGGGRLRAQRRLRRAGTQAPVRCARRGRSRAGRAPRFGRQPRRCVERLYRAERPRAGSRHPPGAGRASCRIHRLRGSARHRHPAGRSRRGAGAGDGVRRRPRRGPAAAHRLGENQHRPHGIRRRHRGGHQGRAVAEPRPHSRPPAFPRAEPAGAVGCAADRGLRRGERVAARRAAAARRRQRVRRERHQCAPGAGRSARAGAARDAVETQGASAGPVGQDAGGIARACPALSAAARSRTRSRYRGRGLFGIDRPFAFRASAGAAGDVARGRHRQAARVPGEGGGRRGAAPAGEDGVPVHRSGLAIRRHGPPSVRRLSGVPRRHRPLPCGGRSAARQTVARGAVGPERRYPPDRLQPAGPVLAAVRAHHVAGVVRRGARRRDGTQRRRVRSGLRGRRLLAGRRAAADRRTRPADAGVAPRRRDGGHLHRPRHGRARHRSLAARGRGGGRQRSGQHRDLRQARAHRDAGRRVRRAGHPVRAAQYVARVPLAAGRADAGQLPGRGKSSTRHAPGDPVLFESHGRRDGRGAHRRVLAPSLPGAGAVREQRRAPRRSRVQPAGRNRPQAGARQPGPRVLCAGRRDPVPCPAAAASQAASADRNAVEPLCARRRCRLGRHRNTRAHARRIAVLSLPTQPYLVPESGHVHDSDKRITHRCNADAQP</sequence>
<evidence type="ECO:0000313" key="3">
    <source>
        <dbReference type="Proteomes" id="UP000004814"/>
    </source>
</evidence>
<feature type="region of interest" description="Disordered" evidence="1">
    <location>
        <begin position="664"/>
        <end position="743"/>
    </location>
</feature>
<protein>
    <submittedName>
        <fullName evidence="2">Uncharacterized protein</fullName>
    </submittedName>
</protein>
<feature type="compositionally biased region" description="Basic and acidic residues" evidence="1">
    <location>
        <begin position="214"/>
        <end position="226"/>
    </location>
</feature>
<dbReference type="AlphaFoldDB" id="B1TES8"/>
<comment type="caution">
    <text evidence="2">The sequence shown here is derived from an EMBL/GenBank/DDBJ whole genome shotgun (WGS) entry which is preliminary data.</text>
</comment>
<evidence type="ECO:0000256" key="1">
    <source>
        <dbReference type="SAM" id="MobiDB-lite"/>
    </source>
</evidence>
<feature type="region of interest" description="Disordered" evidence="1">
    <location>
        <begin position="434"/>
        <end position="526"/>
    </location>
</feature>
<feature type="region of interest" description="Disordered" evidence="1">
    <location>
        <begin position="125"/>
        <end position="150"/>
    </location>
</feature>
<organism evidence="2 3">
    <name type="scientific">Burkholderia ambifaria MEX-5</name>
    <dbReference type="NCBI Taxonomy" id="396597"/>
    <lineage>
        <taxon>Bacteria</taxon>
        <taxon>Pseudomonadati</taxon>
        <taxon>Pseudomonadota</taxon>
        <taxon>Betaproteobacteria</taxon>
        <taxon>Burkholderiales</taxon>
        <taxon>Burkholderiaceae</taxon>
        <taxon>Burkholderia</taxon>
        <taxon>Burkholderia cepacia complex</taxon>
    </lineage>
</organism>
<feature type="compositionally biased region" description="Basic residues" evidence="1">
    <location>
        <begin position="597"/>
        <end position="610"/>
    </location>
</feature>
<feature type="compositionally biased region" description="Basic residues" evidence="1">
    <location>
        <begin position="173"/>
        <end position="185"/>
    </location>
</feature>
<name>B1TES8_9BURK</name>
<feature type="region of interest" description="Disordered" evidence="1">
    <location>
        <begin position="809"/>
        <end position="830"/>
    </location>
</feature>
<proteinExistence type="predicted"/>
<reference evidence="2 3" key="1">
    <citation type="submission" date="2008-03" db="EMBL/GenBank/DDBJ databases">
        <title>Sequencing of the draft genome and assembly of Burkholderia ambifaria MEX-5.</title>
        <authorList>
            <consortium name="US DOE Joint Genome Institute (JGI-PGF)"/>
            <person name="Copeland A."/>
            <person name="Lucas S."/>
            <person name="Lapidus A."/>
            <person name="Glavina del Rio T."/>
            <person name="Dalin E."/>
            <person name="Tice H."/>
            <person name="Bruce D."/>
            <person name="Goodwin L."/>
            <person name="Pitluck S."/>
            <person name="Larimer F."/>
            <person name="Land M.L."/>
            <person name="Hauser L."/>
            <person name="Tiedje J."/>
            <person name="Richardson P."/>
        </authorList>
    </citation>
    <scope>NUCLEOTIDE SEQUENCE [LARGE SCALE GENOMIC DNA]</scope>
    <source>
        <strain evidence="2 3">MEX-5</strain>
    </source>
</reference>
<dbReference type="EMBL" id="ABLK01000357">
    <property type="protein sequence ID" value="EDT37927.1"/>
    <property type="molecule type" value="Genomic_DNA"/>
</dbReference>
<feature type="compositionally biased region" description="Basic and acidic residues" evidence="1">
    <location>
        <begin position="624"/>
        <end position="639"/>
    </location>
</feature>
<feature type="region of interest" description="Disordered" evidence="1">
    <location>
        <begin position="17"/>
        <end position="82"/>
    </location>
</feature>
<feature type="compositionally biased region" description="Basic residues" evidence="1">
    <location>
        <begin position="240"/>
        <end position="260"/>
    </location>
</feature>
<feature type="compositionally biased region" description="Basic residues" evidence="1">
    <location>
        <begin position="349"/>
        <end position="358"/>
    </location>
</feature>
<feature type="compositionally biased region" description="Low complexity" evidence="1">
    <location>
        <begin position="362"/>
        <end position="375"/>
    </location>
</feature>
<feature type="compositionally biased region" description="Basic residues" evidence="1">
    <location>
        <begin position="288"/>
        <end position="300"/>
    </location>
</feature>
<accession>B1TES8</accession>